<keyword evidence="5 12" id="KW-0808">Transferase</keyword>
<protein>
    <recommendedName>
        <fullName evidence="12">Fucosyltransferase</fullName>
        <ecNumber evidence="12">2.4.1.-</ecNumber>
    </recommendedName>
</protein>
<dbReference type="UniPathway" id="UPA00378"/>
<evidence type="ECO:0000256" key="6">
    <source>
        <dbReference type="ARBA" id="ARBA00022692"/>
    </source>
</evidence>
<evidence type="ECO:0000256" key="2">
    <source>
        <dbReference type="ARBA" id="ARBA00004922"/>
    </source>
</evidence>
<feature type="domain" description="Fucosyltransferase N-terminal" evidence="14">
    <location>
        <begin position="108"/>
        <end position="226"/>
    </location>
</feature>
<evidence type="ECO:0000256" key="5">
    <source>
        <dbReference type="ARBA" id="ARBA00022679"/>
    </source>
</evidence>
<dbReference type="AlphaFoldDB" id="A0A3R7NYV3"/>
<proteinExistence type="inferred from homology"/>
<evidence type="ECO:0000256" key="7">
    <source>
        <dbReference type="ARBA" id="ARBA00022968"/>
    </source>
</evidence>
<evidence type="ECO:0000256" key="8">
    <source>
        <dbReference type="ARBA" id="ARBA00022989"/>
    </source>
</evidence>
<dbReference type="Proteomes" id="UP000283509">
    <property type="component" value="Unassembled WGS sequence"/>
</dbReference>
<evidence type="ECO:0000256" key="11">
    <source>
        <dbReference type="ARBA" id="ARBA00023180"/>
    </source>
</evidence>
<comment type="similarity">
    <text evidence="3 12">Belongs to the glycosyltransferase 10 family.</text>
</comment>
<evidence type="ECO:0000256" key="12">
    <source>
        <dbReference type="RuleBase" id="RU003832"/>
    </source>
</evidence>
<dbReference type="OrthoDB" id="427096at2759"/>
<dbReference type="PANTHER" id="PTHR48438:SF1">
    <property type="entry name" value="ALPHA-(1,3)-FUCOSYLTRANSFERASE C-RELATED"/>
    <property type="match status" value="1"/>
</dbReference>
<dbReference type="STRING" id="6689.A0A3R7NYV3"/>
<evidence type="ECO:0000256" key="4">
    <source>
        <dbReference type="ARBA" id="ARBA00022676"/>
    </source>
</evidence>
<dbReference type="InterPro" id="IPR038577">
    <property type="entry name" value="GT10-like_C_sf"/>
</dbReference>
<evidence type="ECO:0000313" key="15">
    <source>
        <dbReference type="EMBL" id="ROT70658.1"/>
    </source>
</evidence>
<name>A0A3R7NYV3_PENVA</name>
<evidence type="ECO:0000256" key="9">
    <source>
        <dbReference type="ARBA" id="ARBA00023034"/>
    </source>
</evidence>
<keyword evidence="7" id="KW-0735">Signal-anchor</keyword>
<dbReference type="InterPro" id="IPR001503">
    <property type="entry name" value="Glyco_trans_10"/>
</dbReference>
<gene>
    <name evidence="15" type="ORF">C7M84_011047</name>
</gene>
<dbReference type="GO" id="GO:0032580">
    <property type="term" value="C:Golgi cisterna membrane"/>
    <property type="evidence" value="ECO:0007669"/>
    <property type="project" value="UniProtKB-SubCell"/>
</dbReference>
<dbReference type="Pfam" id="PF00852">
    <property type="entry name" value="Glyco_transf_10"/>
    <property type="match status" value="1"/>
</dbReference>
<dbReference type="EC" id="2.4.1.-" evidence="12"/>
<dbReference type="InterPro" id="IPR055270">
    <property type="entry name" value="Glyco_tran_10_C"/>
</dbReference>
<evidence type="ECO:0000256" key="10">
    <source>
        <dbReference type="ARBA" id="ARBA00023136"/>
    </source>
</evidence>
<accession>A0A3R7NYV3</accession>
<evidence type="ECO:0000259" key="14">
    <source>
        <dbReference type="Pfam" id="PF17039"/>
    </source>
</evidence>
<keyword evidence="11" id="KW-0325">Glycoprotein</keyword>
<comment type="subcellular location">
    <subcellularLocation>
        <location evidence="1 12">Golgi apparatus</location>
        <location evidence="1 12">Golgi stack membrane</location>
        <topology evidence="1 12">Single-pass type II membrane protein</topology>
    </subcellularLocation>
</comment>
<sequence length="536" mass="62324">MGVLLRNHVSWTLRKVVLLVFCLGCALHFLLGEKEDIIGMVRINRAKEEVCSCHVSREAMETETLTKRAQNATTKDWRNLTAEELGSLSVLGRYLYLEEPLGAPQDRTFLILIWKKGLYMEQRTVYEFTSERKDPFARCTLRNCKLTYEDEDVRIADAVVFPLHTTPGPQDFPNRTRASQRWIWLTDENPFHTFMIAEDKDISHYNGYFNWSMNYRMDSDIPVPYGRTLKLAEGERPNNTIDYFSTKSKLAAIMGSNCGGQNGRWEYVYELEKHLELDTYGGCGKLQCPGHFAVDCPALNQYKFYLAFENGDCPEYITEKVWWNSFHKGVVPVVMGGPKESYRKILPPNSFIHIDDFETPKDLAEHLKALSTNRQAYNDLHAWRSEYRVSNEHAYFQSPIYHYCRICEALNHNDPKPKMYNRLQDIWKVDGHCPPPTWKDRLDKANQRFQDRRRVQTATRKSLSSSAADLASRLLLRRGRTKRKAVTGDLSVHSRAVLEAKDQYRLGVSRARLETETFVFRCWKPKISIAETFMLH</sequence>
<keyword evidence="4 12" id="KW-0328">Glycosyltransferase</keyword>
<dbReference type="Gene3D" id="3.40.50.11660">
    <property type="entry name" value="Glycosyl transferase family 10, C-terminal domain"/>
    <property type="match status" value="1"/>
</dbReference>
<evidence type="ECO:0000256" key="1">
    <source>
        <dbReference type="ARBA" id="ARBA00004447"/>
    </source>
</evidence>
<dbReference type="FunFam" id="3.40.50.11660:FF:000004">
    <property type="entry name" value="Glycoprotein 3-alpha-L-fucosyltransferase A"/>
    <property type="match status" value="1"/>
</dbReference>
<dbReference type="Pfam" id="PF17039">
    <property type="entry name" value="Glyco_tran_10_N"/>
    <property type="match status" value="1"/>
</dbReference>
<keyword evidence="8" id="KW-1133">Transmembrane helix</keyword>
<dbReference type="GO" id="GO:0008417">
    <property type="term" value="F:fucosyltransferase activity"/>
    <property type="evidence" value="ECO:0007669"/>
    <property type="project" value="InterPro"/>
</dbReference>
<dbReference type="EMBL" id="QCYY01002401">
    <property type="protein sequence ID" value="ROT70658.1"/>
    <property type="molecule type" value="Genomic_DNA"/>
</dbReference>
<keyword evidence="9 12" id="KW-0333">Golgi apparatus</keyword>
<dbReference type="SUPFAM" id="SSF53756">
    <property type="entry name" value="UDP-Glycosyltransferase/glycogen phosphorylase"/>
    <property type="match status" value="1"/>
</dbReference>
<reference evidence="15 16" key="2">
    <citation type="submission" date="2019-01" db="EMBL/GenBank/DDBJ databases">
        <title>The decoding of complex shrimp genome reveals the adaptation for benthos swimmer, frequently molting mechanism and breeding impact on genome.</title>
        <authorList>
            <person name="Sun Y."/>
            <person name="Gao Y."/>
            <person name="Yu Y."/>
        </authorList>
    </citation>
    <scope>NUCLEOTIDE SEQUENCE [LARGE SCALE GENOMIC DNA]</scope>
    <source>
        <tissue evidence="15">Muscle</tissue>
    </source>
</reference>
<keyword evidence="16" id="KW-1185">Reference proteome</keyword>
<comment type="pathway">
    <text evidence="2">Protein modification; protein glycosylation.</text>
</comment>
<keyword evidence="6 12" id="KW-0812">Transmembrane</keyword>
<feature type="domain" description="Fucosyltransferase C-terminal" evidence="13">
    <location>
        <begin position="245"/>
        <end position="425"/>
    </location>
</feature>
<organism evidence="15 16">
    <name type="scientific">Penaeus vannamei</name>
    <name type="common">Whiteleg shrimp</name>
    <name type="synonym">Litopenaeus vannamei</name>
    <dbReference type="NCBI Taxonomy" id="6689"/>
    <lineage>
        <taxon>Eukaryota</taxon>
        <taxon>Metazoa</taxon>
        <taxon>Ecdysozoa</taxon>
        <taxon>Arthropoda</taxon>
        <taxon>Crustacea</taxon>
        <taxon>Multicrustacea</taxon>
        <taxon>Malacostraca</taxon>
        <taxon>Eumalacostraca</taxon>
        <taxon>Eucarida</taxon>
        <taxon>Decapoda</taxon>
        <taxon>Dendrobranchiata</taxon>
        <taxon>Penaeoidea</taxon>
        <taxon>Penaeidae</taxon>
        <taxon>Penaeus</taxon>
    </lineage>
</organism>
<dbReference type="InterPro" id="IPR031481">
    <property type="entry name" value="Glyco_tran_10_N"/>
</dbReference>
<evidence type="ECO:0000313" key="16">
    <source>
        <dbReference type="Proteomes" id="UP000283509"/>
    </source>
</evidence>
<evidence type="ECO:0000259" key="13">
    <source>
        <dbReference type="Pfam" id="PF00852"/>
    </source>
</evidence>
<dbReference type="PANTHER" id="PTHR48438">
    <property type="entry name" value="ALPHA-(1,3)-FUCOSYLTRANSFERASE C-RELATED"/>
    <property type="match status" value="1"/>
</dbReference>
<reference evidence="15 16" key="1">
    <citation type="submission" date="2018-04" db="EMBL/GenBank/DDBJ databases">
        <authorList>
            <person name="Zhang X."/>
            <person name="Yuan J."/>
            <person name="Li F."/>
            <person name="Xiang J."/>
        </authorList>
    </citation>
    <scope>NUCLEOTIDE SEQUENCE [LARGE SCALE GENOMIC DNA]</scope>
    <source>
        <tissue evidence="15">Muscle</tissue>
    </source>
</reference>
<comment type="caution">
    <text evidence="15">The sequence shown here is derived from an EMBL/GenBank/DDBJ whole genome shotgun (WGS) entry which is preliminary data.</text>
</comment>
<evidence type="ECO:0000256" key="3">
    <source>
        <dbReference type="ARBA" id="ARBA00008919"/>
    </source>
</evidence>
<keyword evidence="10" id="KW-0472">Membrane</keyword>